<dbReference type="RefSeq" id="WP_076345620.1">
    <property type="nucleotide sequence ID" value="NZ_CP019082.1"/>
</dbReference>
<evidence type="ECO:0000313" key="4">
    <source>
        <dbReference type="Proteomes" id="UP000186309"/>
    </source>
</evidence>
<evidence type="ECO:0000256" key="2">
    <source>
        <dbReference type="SAM" id="Phobius"/>
    </source>
</evidence>
<organism evidence="3 4">
    <name type="scientific">Paludisphaera borealis</name>
    <dbReference type="NCBI Taxonomy" id="1387353"/>
    <lineage>
        <taxon>Bacteria</taxon>
        <taxon>Pseudomonadati</taxon>
        <taxon>Planctomycetota</taxon>
        <taxon>Planctomycetia</taxon>
        <taxon>Isosphaerales</taxon>
        <taxon>Isosphaeraceae</taxon>
        <taxon>Paludisphaera</taxon>
    </lineage>
</organism>
<accession>A0A1U7CP97</accession>
<keyword evidence="4" id="KW-1185">Reference proteome</keyword>
<feature type="transmembrane region" description="Helical" evidence="2">
    <location>
        <begin position="191"/>
        <end position="210"/>
    </location>
</feature>
<protein>
    <submittedName>
        <fullName evidence="3">Uncharacterized protein</fullName>
    </submittedName>
</protein>
<dbReference type="OrthoDB" id="208967at2"/>
<gene>
    <name evidence="3" type="ORF">BSF38_02254</name>
</gene>
<feature type="compositionally biased region" description="Low complexity" evidence="1">
    <location>
        <begin position="149"/>
        <end position="160"/>
    </location>
</feature>
<dbReference type="KEGG" id="pbor:BSF38_02254"/>
<dbReference type="EMBL" id="CP019082">
    <property type="protein sequence ID" value="APW60765.1"/>
    <property type="molecule type" value="Genomic_DNA"/>
</dbReference>
<dbReference type="Proteomes" id="UP000186309">
    <property type="component" value="Chromosome"/>
</dbReference>
<keyword evidence="2" id="KW-0812">Transmembrane</keyword>
<feature type="region of interest" description="Disordered" evidence="1">
    <location>
        <begin position="125"/>
        <end position="185"/>
    </location>
</feature>
<evidence type="ECO:0000313" key="3">
    <source>
        <dbReference type="EMBL" id="APW60765.1"/>
    </source>
</evidence>
<dbReference type="STRING" id="1387353.BSF38_02254"/>
<keyword evidence="2" id="KW-0472">Membrane</keyword>
<keyword evidence="2" id="KW-1133">Transmembrane helix</keyword>
<reference evidence="4" key="1">
    <citation type="submission" date="2016-12" db="EMBL/GenBank/DDBJ databases">
        <title>Comparative genomics of four Isosphaeraceae planctomycetes: a common pool of plasmids and glycoside hydrolase genes.</title>
        <authorList>
            <person name="Ivanova A."/>
        </authorList>
    </citation>
    <scope>NUCLEOTIDE SEQUENCE [LARGE SCALE GENOMIC DNA]</scope>
    <source>
        <strain evidence="4">PX4</strain>
    </source>
</reference>
<evidence type="ECO:0000256" key="1">
    <source>
        <dbReference type="SAM" id="MobiDB-lite"/>
    </source>
</evidence>
<dbReference type="AlphaFoldDB" id="A0A1U7CP97"/>
<proteinExistence type="predicted"/>
<sequence length="429" mass="46957">MGLFGRAKNLFKGMGTFPEPKVQYYNVVCPLGHRVRGQRTEGYQALRCPACGEGVFVLPLSPLPEPIAPARSAMRRARVEPSGAVVDEGPVELHDPGEVTVEMERDDRQADAEIIWEDDQADGAEDLAAKAPQPDVDKIARDRRRSAAKRAPAQPEAAAASRGGRKPDRRVALDEPEFEERRPRRRPSRPLVVFSVVALLVVGTVALRTWRSRRQQYPLVAELGRVEGIPALERGDFDTAYQLLSAAKHAVDSLGGGVEGADKIRQAADEAGVFNSLLPETLEDLLDQAARTNPQAWASRFEDQYQGRAVILDTKIKATPDSAEKRYEVEYLVMPLGEAANFRGAGGARPERTARIDLDDFELFQLAEPKVGDHVVFGARLAQFQFDAAGGSWVVRFQPKSGVFIQHNKALETLGWPSAADVVAEPGGP</sequence>
<name>A0A1U7CP97_9BACT</name>